<feature type="domain" description="EGF-like" evidence="4">
    <location>
        <begin position="164"/>
        <end position="201"/>
    </location>
</feature>
<feature type="compositionally biased region" description="Basic residues" evidence="2">
    <location>
        <begin position="78"/>
        <end position="87"/>
    </location>
</feature>
<dbReference type="PROSITE" id="PS00022">
    <property type="entry name" value="EGF_1"/>
    <property type="match status" value="1"/>
</dbReference>
<keyword evidence="3" id="KW-0732">Signal</keyword>
<dbReference type="Proteomes" id="UP000507470">
    <property type="component" value="Unassembled WGS sequence"/>
</dbReference>
<feature type="compositionally biased region" description="Basic and acidic residues" evidence="2">
    <location>
        <begin position="88"/>
        <end position="102"/>
    </location>
</feature>
<evidence type="ECO:0000256" key="3">
    <source>
        <dbReference type="SAM" id="SignalP"/>
    </source>
</evidence>
<dbReference type="CDD" id="cd22823">
    <property type="entry name" value="Gal_Rha_Lectin"/>
    <property type="match status" value="1"/>
</dbReference>
<dbReference type="Pfam" id="PF02140">
    <property type="entry name" value="SUEL_Lectin"/>
    <property type="match status" value="1"/>
</dbReference>
<dbReference type="GO" id="GO:0030246">
    <property type="term" value="F:carbohydrate binding"/>
    <property type="evidence" value="ECO:0007669"/>
    <property type="project" value="InterPro"/>
</dbReference>
<dbReference type="AlphaFoldDB" id="A0A6J8DXU2"/>
<sequence length="209" mass="22799">MKLQILCVVVLVCGVSCINRNIFRKYLVSRQERLLERGHKNSESKENDVFDDDDVVTITCGEGEVISVVNANYGNPAKPRKPGKGGKHGKEGKGGKSGKDQCSDPQSLVKVVGACNGQQACEFTVSDLFNEDDCLNEEELEARSDGSASCCCDEGYTGDQCDKFVDECTVNPCENGGICRLNNDGLEICNCVMYFFGPACQYKYLLSIS</sequence>
<evidence type="ECO:0000313" key="6">
    <source>
        <dbReference type="Proteomes" id="UP000507470"/>
    </source>
</evidence>
<dbReference type="Gene3D" id="2.60.120.740">
    <property type="match status" value="1"/>
</dbReference>
<dbReference type="EMBL" id="CACVKT020008134">
    <property type="protein sequence ID" value="CAC5413394.1"/>
    <property type="molecule type" value="Genomic_DNA"/>
</dbReference>
<evidence type="ECO:0000256" key="1">
    <source>
        <dbReference type="PROSITE-ProRule" id="PRU00076"/>
    </source>
</evidence>
<dbReference type="Gene3D" id="2.10.25.10">
    <property type="entry name" value="Laminin"/>
    <property type="match status" value="1"/>
</dbReference>
<feature type="signal peptide" evidence="3">
    <location>
        <begin position="1"/>
        <end position="17"/>
    </location>
</feature>
<feature type="region of interest" description="Disordered" evidence="2">
    <location>
        <begin position="71"/>
        <end position="104"/>
    </location>
</feature>
<keyword evidence="6" id="KW-1185">Reference proteome</keyword>
<dbReference type="SMART" id="SM00181">
    <property type="entry name" value="EGF"/>
    <property type="match status" value="2"/>
</dbReference>
<dbReference type="InterPro" id="IPR000922">
    <property type="entry name" value="Lectin_gal-bd_dom"/>
</dbReference>
<protein>
    <recommendedName>
        <fullName evidence="4">EGF-like domain-containing protein</fullName>
    </recommendedName>
</protein>
<evidence type="ECO:0000259" key="4">
    <source>
        <dbReference type="PROSITE" id="PS50026"/>
    </source>
</evidence>
<comment type="caution">
    <text evidence="1">Lacks conserved residue(s) required for the propagation of feature annotation.</text>
</comment>
<dbReference type="SUPFAM" id="SSF57196">
    <property type="entry name" value="EGF/Laminin"/>
    <property type="match status" value="1"/>
</dbReference>
<keyword evidence="1" id="KW-0245">EGF-like domain</keyword>
<dbReference type="PROSITE" id="PS50026">
    <property type="entry name" value="EGF_3"/>
    <property type="match status" value="1"/>
</dbReference>
<feature type="chain" id="PRO_5027033961" description="EGF-like domain-containing protein" evidence="3">
    <location>
        <begin position="18"/>
        <end position="209"/>
    </location>
</feature>
<dbReference type="InterPro" id="IPR000742">
    <property type="entry name" value="EGF"/>
</dbReference>
<name>A0A6J8DXU2_MYTCO</name>
<gene>
    <name evidence="5" type="ORF">MCOR_46287</name>
</gene>
<accession>A0A6J8DXU2</accession>
<dbReference type="InterPro" id="IPR043159">
    <property type="entry name" value="Lectin_gal-bd_sf"/>
</dbReference>
<dbReference type="OrthoDB" id="6052841at2759"/>
<feature type="disulfide bond" evidence="1">
    <location>
        <begin position="191"/>
        <end position="200"/>
    </location>
</feature>
<evidence type="ECO:0000256" key="2">
    <source>
        <dbReference type="SAM" id="MobiDB-lite"/>
    </source>
</evidence>
<proteinExistence type="predicted"/>
<organism evidence="5 6">
    <name type="scientific">Mytilus coruscus</name>
    <name type="common">Sea mussel</name>
    <dbReference type="NCBI Taxonomy" id="42192"/>
    <lineage>
        <taxon>Eukaryota</taxon>
        <taxon>Metazoa</taxon>
        <taxon>Spiralia</taxon>
        <taxon>Lophotrochozoa</taxon>
        <taxon>Mollusca</taxon>
        <taxon>Bivalvia</taxon>
        <taxon>Autobranchia</taxon>
        <taxon>Pteriomorphia</taxon>
        <taxon>Mytilida</taxon>
        <taxon>Mytiloidea</taxon>
        <taxon>Mytilidae</taxon>
        <taxon>Mytilinae</taxon>
        <taxon>Mytilus</taxon>
    </lineage>
</organism>
<keyword evidence="1" id="KW-1015">Disulfide bond</keyword>
<evidence type="ECO:0000313" key="5">
    <source>
        <dbReference type="EMBL" id="CAC5413394.1"/>
    </source>
</evidence>
<reference evidence="5 6" key="1">
    <citation type="submission" date="2020-06" db="EMBL/GenBank/DDBJ databases">
        <authorList>
            <person name="Li R."/>
            <person name="Bekaert M."/>
        </authorList>
    </citation>
    <scope>NUCLEOTIDE SEQUENCE [LARGE SCALE GENOMIC DNA]</scope>
    <source>
        <strain evidence="6">wild</strain>
    </source>
</reference>